<dbReference type="GeneID" id="77801481"/>
<name>A0ABY7CVI1_9BASI</name>
<accession>A0ABY7CVI1</accession>
<dbReference type="RefSeq" id="XP_053024545.1">
    <property type="nucleotide sequence ID" value="XM_053160586.1"/>
</dbReference>
<gene>
    <name evidence="2" type="ORF">PtA15_10A413</name>
</gene>
<protein>
    <submittedName>
        <fullName evidence="2">Uncharacterized protein</fullName>
    </submittedName>
</protein>
<sequence>MTYWKHHHGPSTDTPIRCHGHPSNQTLAQFKQRAIGRIERTDPQIAQAMRKQLTSPPDNLNWEMSMTQPGVAGKTQHLLVSTTNVFVTALERMSEEPDGVQFGLHMSMPLFYPYDLDETASDRSEDEPACKPETQPTKRPVPQNPPCLQMTPHIHTHQESNPVGLVVEYTLYVPLGVCDQGELFSEMYSHGIATRPLLVDLGALAYQDLKKKVFAHLAKECETIRLNHVAVKSDQLGRLTWSFSITDAKKANHHGSFMAGEHGFWHFVASARAASNSGEICIRVIQDLKTRVITALSPHQRVYDVDPEVQAFAPRRGHRQPTGRKCEPL</sequence>
<evidence type="ECO:0000256" key="1">
    <source>
        <dbReference type="SAM" id="MobiDB-lite"/>
    </source>
</evidence>
<feature type="compositionally biased region" description="Basic and acidic residues" evidence="1">
    <location>
        <begin position="120"/>
        <end position="130"/>
    </location>
</feature>
<dbReference type="Proteomes" id="UP001164743">
    <property type="component" value="Chromosome 10A"/>
</dbReference>
<evidence type="ECO:0000313" key="3">
    <source>
        <dbReference type="Proteomes" id="UP001164743"/>
    </source>
</evidence>
<reference evidence="2" key="1">
    <citation type="submission" date="2022-10" db="EMBL/GenBank/DDBJ databases">
        <title>Puccinia triticina Genome sequencing and assembly.</title>
        <authorList>
            <person name="Li C."/>
        </authorList>
    </citation>
    <scope>NUCLEOTIDE SEQUENCE</scope>
    <source>
        <strain evidence="2">Pt15</strain>
    </source>
</reference>
<organism evidence="2 3">
    <name type="scientific">Puccinia triticina</name>
    <dbReference type="NCBI Taxonomy" id="208348"/>
    <lineage>
        <taxon>Eukaryota</taxon>
        <taxon>Fungi</taxon>
        <taxon>Dikarya</taxon>
        <taxon>Basidiomycota</taxon>
        <taxon>Pucciniomycotina</taxon>
        <taxon>Pucciniomycetes</taxon>
        <taxon>Pucciniales</taxon>
        <taxon>Pucciniaceae</taxon>
        <taxon>Puccinia</taxon>
    </lineage>
</organism>
<feature type="region of interest" description="Disordered" evidence="1">
    <location>
        <begin position="119"/>
        <end position="143"/>
    </location>
</feature>
<keyword evidence="3" id="KW-1185">Reference proteome</keyword>
<dbReference type="EMBL" id="CP110430">
    <property type="protein sequence ID" value="WAQ88990.1"/>
    <property type="molecule type" value="Genomic_DNA"/>
</dbReference>
<evidence type="ECO:0000313" key="2">
    <source>
        <dbReference type="EMBL" id="WAQ88990.1"/>
    </source>
</evidence>
<proteinExistence type="predicted"/>